<dbReference type="SUPFAM" id="SSF54060">
    <property type="entry name" value="His-Me finger endonucleases"/>
    <property type="match status" value="1"/>
</dbReference>
<feature type="compositionally biased region" description="Acidic residues" evidence="1">
    <location>
        <begin position="183"/>
        <end position="193"/>
    </location>
</feature>
<dbReference type="InterPro" id="IPR044930">
    <property type="entry name" value="Homing_endonuclease_His-Me"/>
</dbReference>
<reference evidence="3 4" key="1">
    <citation type="journal article" date="2018" name="Front. Microbiol.">
        <title>Genome-Wide Analysis of Corynespora cassiicola Leaf Fall Disease Putative Effectors.</title>
        <authorList>
            <person name="Lopez D."/>
            <person name="Ribeiro S."/>
            <person name="Label P."/>
            <person name="Fumanal B."/>
            <person name="Venisse J.S."/>
            <person name="Kohler A."/>
            <person name="de Oliveira R.R."/>
            <person name="Labutti K."/>
            <person name="Lipzen A."/>
            <person name="Lail K."/>
            <person name="Bauer D."/>
            <person name="Ohm R.A."/>
            <person name="Barry K.W."/>
            <person name="Spatafora J."/>
            <person name="Grigoriev I.V."/>
            <person name="Martin F.M."/>
            <person name="Pujade-Renaud V."/>
        </authorList>
    </citation>
    <scope>NUCLEOTIDE SEQUENCE [LARGE SCALE GENOMIC DNA]</scope>
    <source>
        <strain evidence="3 4">Philippines</strain>
    </source>
</reference>
<dbReference type="EMBL" id="KZ678132">
    <property type="protein sequence ID" value="PSN70360.1"/>
    <property type="molecule type" value="Genomic_DNA"/>
</dbReference>
<feature type="region of interest" description="Disordered" evidence="1">
    <location>
        <begin position="88"/>
        <end position="232"/>
    </location>
</feature>
<dbReference type="STRING" id="1448308.A0A2T2NY62"/>
<sequence>MADGVSQFFNKLKRCLRWESYDEDETERPRKRQDTGRDKNKGEQRGHEIIVVEDTPLVKGNGTAESPIHFLHCVTGNIISRKDNGTVIDIDDSEDEGDSARRPSLERASRYSQDDELVSLRSQSWEGVLHNSDDENESDEEFPNLSESTPSRKARSATWEYPDLGVSSNSDTPIQDSESNSCSDDDGSSDDEDFNLHLRPVRQPLHKNSRIAHINSENDGGEDDEDDEDEPPVLTWSQETVQTEGTDIEDDAGSLMPAFSTRASHPYEKDQAHLDTIDSYALEAPKRMPRSELSVEERKKLFYYSYWESEREHLEGILHGYYLHINANREPDQCWLYTYKFYNKCCLGTNVPFKHHGKGETVYVHITVIAKLLEGLLTSAEKDGLVNQSYHASHLCGNWMCLNPRHVKAEPGGTNQERKSCFNHPCRSCFHEPACMTRLQLPRGQLQLKYYKAKEPGSNIGIPLLDPSPDLPTPVISKSIDI</sequence>
<dbReference type="Proteomes" id="UP000240883">
    <property type="component" value="Unassembled WGS sequence"/>
</dbReference>
<accession>A0A2T2NY62</accession>
<feature type="domain" description="Zinc-binding loop region of homing endonuclease" evidence="2">
    <location>
        <begin position="342"/>
        <end position="439"/>
    </location>
</feature>
<organism evidence="3 4">
    <name type="scientific">Corynespora cassiicola Philippines</name>
    <dbReference type="NCBI Taxonomy" id="1448308"/>
    <lineage>
        <taxon>Eukaryota</taxon>
        <taxon>Fungi</taxon>
        <taxon>Dikarya</taxon>
        <taxon>Ascomycota</taxon>
        <taxon>Pezizomycotina</taxon>
        <taxon>Dothideomycetes</taxon>
        <taxon>Pleosporomycetidae</taxon>
        <taxon>Pleosporales</taxon>
        <taxon>Corynesporascaceae</taxon>
        <taxon>Corynespora</taxon>
    </lineage>
</organism>
<dbReference type="AlphaFoldDB" id="A0A2T2NY62"/>
<feature type="region of interest" description="Disordered" evidence="1">
    <location>
        <begin position="21"/>
        <end position="48"/>
    </location>
</feature>
<dbReference type="Gene3D" id="3.90.75.10">
    <property type="entry name" value="Homing Intron 3 (I-ppo) Encoded Endonuclease, Chain A"/>
    <property type="match status" value="1"/>
</dbReference>
<evidence type="ECO:0000256" key="1">
    <source>
        <dbReference type="SAM" id="MobiDB-lite"/>
    </source>
</evidence>
<proteinExistence type="predicted"/>
<feature type="compositionally biased region" description="Basic and acidic residues" evidence="1">
    <location>
        <begin position="32"/>
        <end position="48"/>
    </location>
</feature>
<dbReference type="InterPro" id="IPR008704">
    <property type="entry name" value="Endonuclease_Zinc-binding_loop"/>
</dbReference>
<name>A0A2T2NY62_CORCC</name>
<feature type="compositionally biased region" description="Acidic residues" evidence="1">
    <location>
        <begin position="219"/>
        <end position="231"/>
    </location>
</feature>
<dbReference type="Pfam" id="PF05551">
    <property type="entry name" value="zf-His_Me_endon"/>
    <property type="match status" value="1"/>
</dbReference>
<evidence type="ECO:0000313" key="4">
    <source>
        <dbReference type="Proteomes" id="UP000240883"/>
    </source>
</evidence>
<dbReference type="OrthoDB" id="5386048at2759"/>
<feature type="compositionally biased region" description="Polar residues" evidence="1">
    <location>
        <begin position="166"/>
        <end position="175"/>
    </location>
</feature>
<protein>
    <recommendedName>
        <fullName evidence="2">Zinc-binding loop region of homing endonuclease domain-containing protein</fullName>
    </recommendedName>
</protein>
<dbReference type="GO" id="GO:0004519">
    <property type="term" value="F:endonuclease activity"/>
    <property type="evidence" value="ECO:0007669"/>
    <property type="project" value="InterPro"/>
</dbReference>
<evidence type="ECO:0000259" key="2">
    <source>
        <dbReference type="Pfam" id="PF05551"/>
    </source>
</evidence>
<gene>
    <name evidence="3" type="ORF">BS50DRAFT_585794</name>
</gene>
<evidence type="ECO:0000313" key="3">
    <source>
        <dbReference type="EMBL" id="PSN70360.1"/>
    </source>
</evidence>
<feature type="compositionally biased region" description="Basic and acidic residues" evidence="1">
    <location>
        <begin position="98"/>
        <end position="113"/>
    </location>
</feature>
<keyword evidence="4" id="KW-1185">Reference proteome</keyword>
<dbReference type="InterPro" id="IPR044925">
    <property type="entry name" value="His-Me_finger_sf"/>
</dbReference>